<proteinExistence type="predicted"/>
<evidence type="ECO:0000313" key="1">
    <source>
        <dbReference type="EMBL" id="KAF2112120.1"/>
    </source>
</evidence>
<dbReference type="InterPro" id="IPR014752">
    <property type="entry name" value="Arrestin-like_C"/>
</dbReference>
<evidence type="ECO:0000313" key="2">
    <source>
        <dbReference type="Proteomes" id="UP000799770"/>
    </source>
</evidence>
<dbReference type="AlphaFoldDB" id="A0A6A5YYD6"/>
<accession>A0A6A5YYD6</accession>
<reference evidence="1" key="1">
    <citation type="journal article" date="2020" name="Stud. Mycol.">
        <title>101 Dothideomycetes genomes: a test case for predicting lifestyles and emergence of pathogens.</title>
        <authorList>
            <person name="Haridas S."/>
            <person name="Albert R."/>
            <person name="Binder M."/>
            <person name="Bloem J."/>
            <person name="Labutti K."/>
            <person name="Salamov A."/>
            <person name="Andreopoulos B."/>
            <person name="Baker S."/>
            <person name="Barry K."/>
            <person name="Bills G."/>
            <person name="Bluhm B."/>
            <person name="Cannon C."/>
            <person name="Castanera R."/>
            <person name="Culley D."/>
            <person name="Daum C."/>
            <person name="Ezra D."/>
            <person name="Gonzalez J."/>
            <person name="Henrissat B."/>
            <person name="Kuo A."/>
            <person name="Liang C."/>
            <person name="Lipzen A."/>
            <person name="Lutzoni F."/>
            <person name="Magnuson J."/>
            <person name="Mondo S."/>
            <person name="Nolan M."/>
            <person name="Ohm R."/>
            <person name="Pangilinan J."/>
            <person name="Park H.-J."/>
            <person name="Ramirez L."/>
            <person name="Alfaro M."/>
            <person name="Sun H."/>
            <person name="Tritt A."/>
            <person name="Yoshinaga Y."/>
            <person name="Zwiers L.-H."/>
            <person name="Turgeon B."/>
            <person name="Goodwin S."/>
            <person name="Spatafora J."/>
            <person name="Crous P."/>
            <person name="Grigoriev I."/>
        </authorList>
    </citation>
    <scope>NUCLEOTIDE SEQUENCE</scope>
    <source>
        <strain evidence="1">CBS 627.86</strain>
    </source>
</reference>
<dbReference type="OrthoDB" id="2283785at2759"/>
<dbReference type="PANTHER" id="PTHR31904:SF1">
    <property type="entry name" value="BYPASS OF STOP CODON PROTEIN 5-RELATED"/>
    <property type="match status" value="1"/>
</dbReference>
<dbReference type="Gene3D" id="2.60.40.640">
    <property type="match status" value="1"/>
</dbReference>
<dbReference type="InterPro" id="IPR039634">
    <property type="entry name" value="Bul1-like"/>
</dbReference>
<organism evidence="1 2">
    <name type="scientific">Lophiotrema nucula</name>
    <dbReference type="NCBI Taxonomy" id="690887"/>
    <lineage>
        <taxon>Eukaryota</taxon>
        <taxon>Fungi</taxon>
        <taxon>Dikarya</taxon>
        <taxon>Ascomycota</taxon>
        <taxon>Pezizomycotina</taxon>
        <taxon>Dothideomycetes</taxon>
        <taxon>Pleosporomycetidae</taxon>
        <taxon>Pleosporales</taxon>
        <taxon>Lophiotremataceae</taxon>
        <taxon>Lophiotrema</taxon>
    </lineage>
</organism>
<name>A0A6A5YYD6_9PLEO</name>
<gene>
    <name evidence="1" type="ORF">BDV96DRAFT_689909</name>
</gene>
<protein>
    <submittedName>
        <fullName evidence="1">Arrestin</fullName>
    </submittedName>
</protein>
<dbReference type="EMBL" id="ML977332">
    <property type="protein sequence ID" value="KAF2112120.1"/>
    <property type="molecule type" value="Genomic_DNA"/>
</dbReference>
<keyword evidence="2" id="KW-1185">Reference proteome</keyword>
<sequence>MPSSSRDSVHSSGMQTISNKIGSSLQSITHHWQPTIEINIENEQGTQAKWVTSYSTMDTIKGNVSITTNHDTRFDEVEISFIGTSQVYVDRLTTTPSMSGRTEATHRFLTLKQPLGPADYPTPRVLTAGRTFTFPFIFAVPQQLLPRACGHSVSLDHVRDTHLMLPPSLGDPSLAGFGTTLLDDFAPEMSKIIYGVKVRLTSVHESDGKISLIADKMKKVRVKPAFEEQPPLNVDPSDAEYRLRQEKVIKKGLFKGKLGTLTAQSAQPKALKIPGARTFDNCPITSMAKIVLRFDPADENNLPPRLGSLATKLKVSTFYASAPRHSFPNRSNLGFDLTQGFYSENIQISSMCIASAQWEKHDYSSNPPPDSLVRRDSGISDCSMLSHDDAVSTGILAASKNYKGGHFYSAQILVPITLPNNKNFIPTFHSCLISRQYALSLRLSAHAPGVSDPSLHLKLPIQVCADGSDAGNANARARSAELDMSIEADHMFVPRSVAPPSLDDLPPQYASFAPPIQRVPVVG</sequence>
<dbReference type="PANTHER" id="PTHR31904">
    <property type="entry name" value="BYPASS OF STOP CODON PROTEIN 5-RELATED"/>
    <property type="match status" value="1"/>
</dbReference>
<dbReference type="Proteomes" id="UP000799770">
    <property type="component" value="Unassembled WGS sequence"/>
</dbReference>